<feature type="domain" description="Methyltransferase FkbM" evidence="1">
    <location>
        <begin position="83"/>
        <end position="245"/>
    </location>
</feature>
<reference evidence="2 3" key="1">
    <citation type="submission" date="2016-10" db="EMBL/GenBank/DDBJ databases">
        <title>Silvanigrella aquatica sp. nov., isolated from a freshwater lake located in the Black Forest, Germany, description of Silvanigrellaceae fam. nov., Silvanigrellales ord. nov., reclassification of the order Bdellovibrionales in the class Oligoflexia, reclassification of the families Bacteriovoracaceae and Halobacteriovoraceae in the new order Bacteriovoracales ord. nov., and reclassification of the family Pseudobacteriovoracaceae in the order Oligoflexiales.</title>
        <authorList>
            <person name="Hahn M.W."/>
            <person name="Schmidt J."/>
            <person name="Koll U."/>
            <person name="Rohde M."/>
            <person name="Verbag S."/>
            <person name="Pitt A."/>
            <person name="Nakai R."/>
            <person name="Naganuma T."/>
            <person name="Lang E."/>
        </authorList>
    </citation>
    <scope>NUCLEOTIDE SEQUENCE [LARGE SCALE GENOMIC DNA]</scope>
    <source>
        <strain evidence="2 3">MWH-Nonnen-W8red</strain>
    </source>
</reference>
<dbReference type="STRING" id="1915309.AXG55_11955"/>
<evidence type="ECO:0000313" key="3">
    <source>
        <dbReference type="Proteomes" id="UP000184731"/>
    </source>
</evidence>
<dbReference type="NCBIfam" id="TIGR01444">
    <property type="entry name" value="fkbM_fam"/>
    <property type="match status" value="1"/>
</dbReference>
<dbReference type="SUPFAM" id="SSF53335">
    <property type="entry name" value="S-adenosyl-L-methionine-dependent methyltransferases"/>
    <property type="match status" value="1"/>
</dbReference>
<keyword evidence="3" id="KW-1185">Reference proteome</keyword>
<organism evidence="2 3">
    <name type="scientific">Silvanigrella aquatica</name>
    <dbReference type="NCBI Taxonomy" id="1915309"/>
    <lineage>
        <taxon>Bacteria</taxon>
        <taxon>Pseudomonadati</taxon>
        <taxon>Bdellovibrionota</taxon>
        <taxon>Oligoflexia</taxon>
        <taxon>Silvanigrellales</taxon>
        <taxon>Silvanigrellaceae</taxon>
        <taxon>Silvanigrella</taxon>
    </lineage>
</organism>
<protein>
    <recommendedName>
        <fullName evidence="1">Methyltransferase FkbM domain-containing protein</fullName>
    </recommendedName>
</protein>
<dbReference type="Pfam" id="PF05050">
    <property type="entry name" value="Methyltransf_21"/>
    <property type="match status" value="1"/>
</dbReference>
<gene>
    <name evidence="2" type="ORF">AXG55_11955</name>
</gene>
<dbReference type="RefSeq" id="WP_148698328.1">
    <property type="nucleotide sequence ID" value="NZ_CP017834.1"/>
</dbReference>
<dbReference type="InterPro" id="IPR052514">
    <property type="entry name" value="SAM-dependent_MTase"/>
</dbReference>
<dbReference type="PANTHER" id="PTHR34203">
    <property type="entry name" value="METHYLTRANSFERASE, FKBM FAMILY PROTEIN"/>
    <property type="match status" value="1"/>
</dbReference>
<dbReference type="EMBL" id="CP017834">
    <property type="protein sequence ID" value="APJ04580.1"/>
    <property type="molecule type" value="Genomic_DNA"/>
</dbReference>
<dbReference type="AlphaFoldDB" id="A0A1L4D303"/>
<dbReference type="PANTHER" id="PTHR34203:SF15">
    <property type="entry name" value="SLL1173 PROTEIN"/>
    <property type="match status" value="1"/>
</dbReference>
<name>A0A1L4D303_9BACT</name>
<dbReference type="InterPro" id="IPR029063">
    <property type="entry name" value="SAM-dependent_MTases_sf"/>
</dbReference>
<dbReference type="Proteomes" id="UP000184731">
    <property type="component" value="Chromosome"/>
</dbReference>
<sequence>MMKQIFRKCIQETSKSFFSKASTVTTTFLESALSRYDISLGDKKLSFYCPNRLTLWRAQTLFSKEPDTIEWINSFEQNSVFYDVGANMGVFSLYAAAKGHRVYSFEPESTNYALLNTNIYINNYSEVMRAYNIALSSTQGFGEFFLSNFEQGAALHNLGESVNFEKKKFIPKHTQGIYFDRLDNFTAHSSEEWFPDYLKIDVDGNEFLVIEGSENIFKNTKLKSILIELNMNLNEDKLIKQKLEGIGFEAQPLPRRTSSVEEMSSVYNFIFKRRK</sequence>
<accession>A0A1L4D303</accession>
<dbReference type="Gene3D" id="3.40.50.150">
    <property type="entry name" value="Vaccinia Virus protein VP39"/>
    <property type="match status" value="1"/>
</dbReference>
<evidence type="ECO:0000259" key="1">
    <source>
        <dbReference type="Pfam" id="PF05050"/>
    </source>
</evidence>
<proteinExistence type="predicted"/>
<dbReference type="InterPro" id="IPR006342">
    <property type="entry name" value="FkbM_mtfrase"/>
</dbReference>
<dbReference type="KEGG" id="saqi:AXG55_11955"/>
<dbReference type="OrthoDB" id="5679686at2"/>
<evidence type="ECO:0000313" key="2">
    <source>
        <dbReference type="EMBL" id="APJ04580.1"/>
    </source>
</evidence>